<evidence type="ECO:0000313" key="3">
    <source>
        <dbReference type="Proteomes" id="UP000646749"/>
    </source>
</evidence>
<dbReference type="EMBL" id="BONW01000025">
    <property type="protein sequence ID" value="GIG90182.1"/>
    <property type="molecule type" value="Genomic_DNA"/>
</dbReference>
<name>A0ABQ4E788_9ACTN</name>
<proteinExistence type="predicted"/>
<reference evidence="2 3" key="1">
    <citation type="submission" date="2021-01" db="EMBL/GenBank/DDBJ databases">
        <title>Whole genome shotgun sequence of Plantactinospora endophytica NBRC 110450.</title>
        <authorList>
            <person name="Komaki H."/>
            <person name="Tamura T."/>
        </authorList>
    </citation>
    <scope>NUCLEOTIDE SEQUENCE [LARGE SCALE GENOMIC DNA]</scope>
    <source>
        <strain evidence="2 3">NBRC 110450</strain>
    </source>
</reference>
<evidence type="ECO:0000256" key="1">
    <source>
        <dbReference type="SAM" id="SignalP"/>
    </source>
</evidence>
<dbReference type="RefSeq" id="WP_203868618.1">
    <property type="nucleotide sequence ID" value="NZ_BONW01000025.1"/>
</dbReference>
<organism evidence="2 3">
    <name type="scientific">Plantactinospora endophytica</name>
    <dbReference type="NCBI Taxonomy" id="673535"/>
    <lineage>
        <taxon>Bacteria</taxon>
        <taxon>Bacillati</taxon>
        <taxon>Actinomycetota</taxon>
        <taxon>Actinomycetes</taxon>
        <taxon>Micromonosporales</taxon>
        <taxon>Micromonosporaceae</taxon>
        <taxon>Plantactinospora</taxon>
    </lineage>
</organism>
<protein>
    <recommendedName>
        <fullName evidence="4">WxL domain-containing protein</fullName>
    </recommendedName>
</protein>
<keyword evidence="1" id="KW-0732">Signal</keyword>
<sequence>MRKTLLSAGLAGLALVFGLAAPASAADDTTVVTLTVVAVGGLTITAPEAANIGSGAEGGAVSGQIGSVTVLDQRASLTPNWTATVISTDFTTGGGTAQETIPNINVRYWSGQPIATSGSGTFTTGQPGAADAVIINVPRTVFTHTGGTGSNFATWNPTLVVTIPQDAVAGIYTGTVTHSVL</sequence>
<accession>A0ABQ4E788</accession>
<feature type="chain" id="PRO_5046501220" description="WxL domain-containing protein" evidence="1">
    <location>
        <begin position="26"/>
        <end position="181"/>
    </location>
</feature>
<evidence type="ECO:0000313" key="2">
    <source>
        <dbReference type="EMBL" id="GIG90182.1"/>
    </source>
</evidence>
<evidence type="ECO:0008006" key="4">
    <source>
        <dbReference type="Google" id="ProtNLM"/>
    </source>
</evidence>
<dbReference type="Proteomes" id="UP000646749">
    <property type="component" value="Unassembled WGS sequence"/>
</dbReference>
<gene>
    <name evidence="2" type="ORF">Pen02_51180</name>
</gene>
<keyword evidence="3" id="KW-1185">Reference proteome</keyword>
<feature type="signal peptide" evidence="1">
    <location>
        <begin position="1"/>
        <end position="25"/>
    </location>
</feature>
<comment type="caution">
    <text evidence="2">The sequence shown here is derived from an EMBL/GenBank/DDBJ whole genome shotgun (WGS) entry which is preliminary data.</text>
</comment>